<evidence type="ECO:0000256" key="4">
    <source>
        <dbReference type="ARBA" id="ARBA00023163"/>
    </source>
</evidence>
<evidence type="ECO:0000256" key="6">
    <source>
        <dbReference type="ARBA" id="ARBA00037973"/>
    </source>
</evidence>
<keyword evidence="2" id="KW-0805">Transcription regulation</keyword>
<sequence>MVSIRRRRYLGLCSGKSSFPVVVPQPIENGDSVENPNRHLKPVSVYPISSVNTSLVLQVNKSETYSESSNTSGLSMSKETLNHYCPGKEIKRSKRHRRTHYEDQEPRKMTGVYFKNMKWQAAIKVDKKQIHLGTVESQEEAARLYDRAAFMCGREPNFELAEEEKQELKQYNWDDFLAMTRSAINNKKHQRKLGAGRRKKSETQLPNNNRKQEGGTSVSSVSEDDEDVDDVDASVL</sequence>
<keyword evidence="5" id="KW-0539">Nucleus</keyword>
<evidence type="ECO:0000313" key="9">
    <source>
        <dbReference type="EMBL" id="RRT82225.1"/>
    </source>
</evidence>
<dbReference type="InterPro" id="IPR001471">
    <property type="entry name" value="AP2/ERF_dom"/>
</dbReference>
<dbReference type="AlphaFoldDB" id="A0A427B1C2"/>
<evidence type="ECO:0000256" key="1">
    <source>
        <dbReference type="ARBA" id="ARBA00004123"/>
    </source>
</evidence>
<dbReference type="PANTHER" id="PTHR32467">
    <property type="entry name" value="AP2-LIKE ETHYLENE-RESPONSIVE TRANSCRIPTION FACTOR"/>
    <property type="match status" value="1"/>
</dbReference>
<feature type="compositionally biased region" description="Basic residues" evidence="7">
    <location>
        <begin position="186"/>
        <end position="200"/>
    </location>
</feature>
<dbReference type="InterPro" id="IPR016177">
    <property type="entry name" value="DNA-bd_dom_sf"/>
</dbReference>
<feature type="region of interest" description="Disordered" evidence="7">
    <location>
        <begin position="184"/>
        <end position="236"/>
    </location>
</feature>
<proteinExistence type="inferred from homology"/>
<feature type="domain" description="AP2/ERF" evidence="8">
    <location>
        <begin position="95"/>
        <end position="163"/>
    </location>
</feature>
<evidence type="ECO:0000256" key="2">
    <source>
        <dbReference type="ARBA" id="ARBA00023015"/>
    </source>
</evidence>
<dbReference type="PANTHER" id="PTHR32467:SF4">
    <property type="entry name" value="OS02G0499000 PROTEIN"/>
    <property type="match status" value="1"/>
</dbReference>
<dbReference type="SUPFAM" id="SSF54171">
    <property type="entry name" value="DNA-binding domain"/>
    <property type="match status" value="1"/>
</dbReference>
<feature type="compositionally biased region" description="Acidic residues" evidence="7">
    <location>
        <begin position="222"/>
        <end position="236"/>
    </location>
</feature>
<dbReference type="SMART" id="SM00380">
    <property type="entry name" value="AP2"/>
    <property type="match status" value="1"/>
</dbReference>
<comment type="caution">
    <text evidence="9">The sequence shown here is derived from an EMBL/GenBank/DDBJ whole genome shotgun (WGS) entry which is preliminary data.</text>
</comment>
<gene>
    <name evidence="9" type="ORF">B296_00020497</name>
</gene>
<evidence type="ECO:0000256" key="5">
    <source>
        <dbReference type="ARBA" id="ARBA00023242"/>
    </source>
</evidence>
<organism evidence="9 10">
    <name type="scientific">Ensete ventricosum</name>
    <name type="common">Abyssinian banana</name>
    <name type="synonym">Musa ensete</name>
    <dbReference type="NCBI Taxonomy" id="4639"/>
    <lineage>
        <taxon>Eukaryota</taxon>
        <taxon>Viridiplantae</taxon>
        <taxon>Streptophyta</taxon>
        <taxon>Embryophyta</taxon>
        <taxon>Tracheophyta</taxon>
        <taxon>Spermatophyta</taxon>
        <taxon>Magnoliopsida</taxon>
        <taxon>Liliopsida</taxon>
        <taxon>Zingiberales</taxon>
        <taxon>Musaceae</taxon>
        <taxon>Ensete</taxon>
    </lineage>
</organism>
<dbReference type="Gene3D" id="3.30.730.10">
    <property type="entry name" value="AP2/ERF domain"/>
    <property type="match status" value="1"/>
</dbReference>
<keyword evidence="4" id="KW-0804">Transcription</keyword>
<keyword evidence="3" id="KW-0238">DNA-binding</keyword>
<dbReference type="GO" id="GO:0003700">
    <property type="term" value="F:DNA-binding transcription factor activity"/>
    <property type="evidence" value="ECO:0007669"/>
    <property type="project" value="InterPro"/>
</dbReference>
<dbReference type="PROSITE" id="PS51032">
    <property type="entry name" value="AP2_ERF"/>
    <property type="match status" value="1"/>
</dbReference>
<dbReference type="InterPro" id="IPR036955">
    <property type="entry name" value="AP2/ERF_dom_sf"/>
</dbReference>
<evidence type="ECO:0000259" key="8">
    <source>
        <dbReference type="PROSITE" id="PS51032"/>
    </source>
</evidence>
<reference evidence="9 10" key="1">
    <citation type="journal article" date="2014" name="Agronomy (Basel)">
        <title>A Draft Genome Sequence for Ensete ventricosum, the Drought-Tolerant Tree Against Hunger.</title>
        <authorList>
            <person name="Harrison J."/>
            <person name="Moore K.A."/>
            <person name="Paszkiewicz K."/>
            <person name="Jones T."/>
            <person name="Grant M."/>
            <person name="Ambacheew D."/>
            <person name="Muzemil S."/>
            <person name="Studholme D.J."/>
        </authorList>
    </citation>
    <scope>NUCLEOTIDE SEQUENCE [LARGE SCALE GENOMIC DNA]</scope>
</reference>
<dbReference type="Proteomes" id="UP000287651">
    <property type="component" value="Unassembled WGS sequence"/>
</dbReference>
<comment type="subcellular location">
    <subcellularLocation>
        <location evidence="1">Nucleus</location>
    </subcellularLocation>
</comment>
<evidence type="ECO:0000313" key="10">
    <source>
        <dbReference type="Proteomes" id="UP000287651"/>
    </source>
</evidence>
<protein>
    <recommendedName>
        <fullName evidence="8">AP2/ERF domain-containing protein</fullName>
    </recommendedName>
</protein>
<comment type="similarity">
    <text evidence="6">Belongs to the AP2/ERF transcription factor family. AP2 subfamily.</text>
</comment>
<evidence type="ECO:0000256" key="3">
    <source>
        <dbReference type="ARBA" id="ARBA00023125"/>
    </source>
</evidence>
<accession>A0A427B1C2</accession>
<dbReference type="EMBL" id="AMZH03000738">
    <property type="protein sequence ID" value="RRT82225.1"/>
    <property type="molecule type" value="Genomic_DNA"/>
</dbReference>
<dbReference type="GO" id="GO:0003677">
    <property type="term" value="F:DNA binding"/>
    <property type="evidence" value="ECO:0007669"/>
    <property type="project" value="UniProtKB-KW"/>
</dbReference>
<name>A0A427B1C2_ENSVE</name>
<dbReference type="GO" id="GO:0005634">
    <property type="term" value="C:nucleus"/>
    <property type="evidence" value="ECO:0007669"/>
    <property type="project" value="UniProtKB-SubCell"/>
</dbReference>
<evidence type="ECO:0000256" key="7">
    <source>
        <dbReference type="SAM" id="MobiDB-lite"/>
    </source>
</evidence>